<dbReference type="SUPFAM" id="SSF55874">
    <property type="entry name" value="ATPase domain of HSP90 chaperone/DNA topoisomerase II/histidine kinase"/>
    <property type="match status" value="1"/>
</dbReference>
<feature type="transmembrane region" description="Helical" evidence="2">
    <location>
        <begin position="7"/>
        <end position="24"/>
    </location>
</feature>
<keyword evidence="2" id="KW-0812">Transmembrane</keyword>
<dbReference type="InterPro" id="IPR010559">
    <property type="entry name" value="Sig_transdc_His_kin_internal"/>
</dbReference>
<dbReference type="RefSeq" id="WP_136579624.1">
    <property type="nucleotide sequence ID" value="NZ_STFF01000007.1"/>
</dbReference>
<keyword evidence="1" id="KW-0175">Coiled coil</keyword>
<keyword evidence="2" id="KW-0472">Membrane</keyword>
<evidence type="ECO:0000256" key="2">
    <source>
        <dbReference type="SAM" id="Phobius"/>
    </source>
</evidence>
<dbReference type="AlphaFoldDB" id="A0A4S8HK30"/>
<dbReference type="GO" id="GO:0000155">
    <property type="term" value="F:phosphorelay sensor kinase activity"/>
    <property type="evidence" value="ECO:0007669"/>
    <property type="project" value="InterPro"/>
</dbReference>
<dbReference type="GO" id="GO:0016020">
    <property type="term" value="C:membrane"/>
    <property type="evidence" value="ECO:0007669"/>
    <property type="project" value="InterPro"/>
</dbReference>
<protein>
    <recommendedName>
        <fullName evidence="3">Signal transduction histidine kinase internal region domain-containing protein</fullName>
    </recommendedName>
</protein>
<keyword evidence="2" id="KW-1133">Transmembrane helix</keyword>
<feature type="domain" description="Signal transduction histidine kinase internal region" evidence="3">
    <location>
        <begin position="168"/>
        <end position="248"/>
    </location>
</feature>
<feature type="transmembrane region" description="Helical" evidence="2">
    <location>
        <begin position="106"/>
        <end position="126"/>
    </location>
</feature>
<evidence type="ECO:0000259" key="3">
    <source>
        <dbReference type="Pfam" id="PF06580"/>
    </source>
</evidence>
<dbReference type="EMBL" id="STFF01000007">
    <property type="protein sequence ID" value="THU34981.1"/>
    <property type="molecule type" value="Genomic_DNA"/>
</dbReference>
<dbReference type="Pfam" id="PF06580">
    <property type="entry name" value="His_kinase"/>
    <property type="match status" value="1"/>
</dbReference>
<feature type="coiled-coil region" evidence="1">
    <location>
        <begin position="129"/>
        <end position="163"/>
    </location>
</feature>
<sequence length="371" mass="44324">MKTIHKHILFWVLYTIYFSILDWIQLSRIHVLDQVVYVMIHTWIFYSSWYFLKNFSLAGRKKIFRTAALLLISFGVFIGLDYLYYFHFHVFIFPDHNKTLDLRYRLIDGVVWYNQFFLYALGYYYAQQSIKKERRLRMAEQEKKNLLEEKLQLELVHHKSEKERILTEHAYLRAQISPHFLHNVLNFFYAKSLPYSPELSDSILTLSSVMRYALQNEEDSNGMVLLDKEVEHLQNVIKINQLRFNKKLQIRFTVTGNLADLRIIPLVLITLIENSFKHGELTDSAHPVTILLTVNDSNKQLYFRVHNRKKKGPKELSNGIGLDNTRRRLDWVYKDQYRFLIHDEEEFFTTELFLPAQAGYGNYADKIKNYA</sequence>
<evidence type="ECO:0000313" key="4">
    <source>
        <dbReference type="EMBL" id="THU34981.1"/>
    </source>
</evidence>
<dbReference type="OrthoDB" id="9809908at2"/>
<feature type="transmembrane region" description="Helical" evidence="2">
    <location>
        <begin position="64"/>
        <end position="86"/>
    </location>
</feature>
<comment type="caution">
    <text evidence="4">The sequence shown here is derived from an EMBL/GenBank/DDBJ whole genome shotgun (WGS) entry which is preliminary data.</text>
</comment>
<feature type="transmembrane region" description="Helical" evidence="2">
    <location>
        <begin position="36"/>
        <end position="52"/>
    </location>
</feature>
<gene>
    <name evidence="4" type="ORF">FAM09_23625</name>
</gene>
<organism evidence="4 5">
    <name type="scientific">Niastella caeni</name>
    <dbReference type="NCBI Taxonomy" id="2569763"/>
    <lineage>
        <taxon>Bacteria</taxon>
        <taxon>Pseudomonadati</taxon>
        <taxon>Bacteroidota</taxon>
        <taxon>Chitinophagia</taxon>
        <taxon>Chitinophagales</taxon>
        <taxon>Chitinophagaceae</taxon>
        <taxon>Niastella</taxon>
    </lineage>
</organism>
<dbReference type="InterPro" id="IPR036890">
    <property type="entry name" value="HATPase_C_sf"/>
</dbReference>
<dbReference type="Gene3D" id="3.30.565.10">
    <property type="entry name" value="Histidine kinase-like ATPase, C-terminal domain"/>
    <property type="match status" value="1"/>
</dbReference>
<reference evidence="4 5" key="1">
    <citation type="submission" date="2019-04" db="EMBL/GenBank/DDBJ databases">
        <title>Niastella caeni sp. nov., isolated from activated sludge.</title>
        <authorList>
            <person name="Sheng M."/>
        </authorList>
    </citation>
    <scope>NUCLEOTIDE SEQUENCE [LARGE SCALE GENOMIC DNA]</scope>
    <source>
        <strain evidence="4 5">HX-2-15</strain>
    </source>
</reference>
<evidence type="ECO:0000256" key="1">
    <source>
        <dbReference type="SAM" id="Coils"/>
    </source>
</evidence>
<evidence type="ECO:0000313" key="5">
    <source>
        <dbReference type="Proteomes" id="UP000306918"/>
    </source>
</evidence>
<proteinExistence type="predicted"/>
<name>A0A4S8HK30_9BACT</name>
<dbReference type="PANTHER" id="PTHR34220">
    <property type="entry name" value="SENSOR HISTIDINE KINASE YPDA"/>
    <property type="match status" value="1"/>
</dbReference>
<dbReference type="InterPro" id="IPR050640">
    <property type="entry name" value="Bact_2-comp_sensor_kinase"/>
</dbReference>
<keyword evidence="5" id="KW-1185">Reference proteome</keyword>
<dbReference type="PANTHER" id="PTHR34220:SF7">
    <property type="entry name" value="SENSOR HISTIDINE KINASE YPDA"/>
    <property type="match status" value="1"/>
</dbReference>
<dbReference type="Proteomes" id="UP000306918">
    <property type="component" value="Unassembled WGS sequence"/>
</dbReference>
<accession>A0A4S8HK30</accession>